<evidence type="ECO:0000256" key="1">
    <source>
        <dbReference type="ARBA" id="ARBA00022741"/>
    </source>
</evidence>
<dbReference type="GeneID" id="36593740"/>
<dbReference type="Pfam" id="PF00012">
    <property type="entry name" value="HSP70"/>
    <property type="match status" value="1"/>
</dbReference>
<dbReference type="Gene3D" id="3.30.420.40">
    <property type="match status" value="2"/>
</dbReference>
<evidence type="ECO:0000313" key="3">
    <source>
        <dbReference type="EMBL" id="PMD64400.1"/>
    </source>
</evidence>
<evidence type="ECO:0000313" key="4">
    <source>
        <dbReference type="Proteomes" id="UP000235371"/>
    </source>
</evidence>
<dbReference type="RefSeq" id="XP_024741304.1">
    <property type="nucleotide sequence ID" value="XM_024885663.1"/>
</dbReference>
<dbReference type="Gene3D" id="3.90.640.10">
    <property type="entry name" value="Actin, Chain A, domain 4"/>
    <property type="match status" value="1"/>
</dbReference>
<dbReference type="AlphaFoldDB" id="A0A2J6TMZ7"/>
<dbReference type="PRINTS" id="PR00301">
    <property type="entry name" value="HEATSHOCK70"/>
</dbReference>
<dbReference type="InParanoid" id="A0A2J6TMZ7"/>
<dbReference type="STRING" id="1095630.A0A2J6TMZ7"/>
<sequence>MARHDIVSASNRIKCILSIDYGTTYTGISYVFSNESDLNDISTVQTWPGEGRDRDFEWKTPTVIAYGTENGFQGIKWGFTVEPGMVSYSWTKLLLDKNAPKGKYDDPTLAKIARKGMLELPRGKSAQDVCEDYLREVRKYVFARLDKEKGEDFMKLTPMECWITVPATWLDEAQDATRQAAIGAGFASRTMDSINVIPEPEAAAICALKKLTVPGTQDSLKTGDNIMICDCGGGTVDLTTYSITATYPVLEFEELVVGEGGKCGATYIDRNLHTLMTQRFGDSFTKLDAKKTGPGSKFMQSFERVKRDFPKGFDKEKGIGPLKLTSKNPAYYDDDDGTVKLSWADMTSLFDPVIKQVIGLVEAQVLDAKGMNHSVERIILVGGFGDSPYLFEKLDAWCKDNGNIKLICPPAPQAAIARGAALRGLAGTAPSLKKQRRHYGYEVGRPFVAGVDDASKAYNDPFTEGLDKRNIAEMNWKIAKGESVTTKTVRSQSVYFTHTNGDKTTRSLELFSYNLDIAPLSTGHDRVVKVGEVKVDFSSVDLNTVPSVVSGGLKYYRMDFVIKIEFGAVKGILVFSSWIGDRQVGTASLSFAK</sequence>
<dbReference type="EMBL" id="KZ613765">
    <property type="protein sequence ID" value="PMD64400.1"/>
    <property type="molecule type" value="Genomic_DNA"/>
</dbReference>
<dbReference type="SUPFAM" id="SSF53067">
    <property type="entry name" value="Actin-like ATPase domain"/>
    <property type="match status" value="2"/>
</dbReference>
<dbReference type="PANTHER" id="PTHR14187">
    <property type="entry name" value="ALPHA KINASE/ELONGATION FACTOR 2 KINASE"/>
    <property type="match status" value="1"/>
</dbReference>
<evidence type="ECO:0000256" key="2">
    <source>
        <dbReference type="ARBA" id="ARBA00022840"/>
    </source>
</evidence>
<keyword evidence="1" id="KW-0547">Nucleotide-binding</keyword>
<name>A0A2J6TMZ7_9HELO</name>
<dbReference type="GO" id="GO:0005524">
    <property type="term" value="F:ATP binding"/>
    <property type="evidence" value="ECO:0007669"/>
    <property type="project" value="UniProtKB-KW"/>
</dbReference>
<keyword evidence="2" id="KW-0067">ATP-binding</keyword>
<organism evidence="3 4">
    <name type="scientific">Hyaloscypha bicolor E</name>
    <dbReference type="NCBI Taxonomy" id="1095630"/>
    <lineage>
        <taxon>Eukaryota</taxon>
        <taxon>Fungi</taxon>
        <taxon>Dikarya</taxon>
        <taxon>Ascomycota</taxon>
        <taxon>Pezizomycotina</taxon>
        <taxon>Leotiomycetes</taxon>
        <taxon>Helotiales</taxon>
        <taxon>Hyaloscyphaceae</taxon>
        <taxon>Hyaloscypha</taxon>
        <taxon>Hyaloscypha bicolor</taxon>
    </lineage>
</organism>
<keyword evidence="4" id="KW-1185">Reference proteome</keyword>
<protein>
    <submittedName>
        <fullName evidence="3">Actin-like ATPase domain-containing protein</fullName>
    </submittedName>
</protein>
<dbReference type="InterPro" id="IPR013126">
    <property type="entry name" value="Hsp_70_fam"/>
</dbReference>
<dbReference type="CDD" id="cd10170">
    <property type="entry name" value="ASKHA_NBD_HSP70"/>
    <property type="match status" value="1"/>
</dbReference>
<dbReference type="Proteomes" id="UP000235371">
    <property type="component" value="Unassembled WGS sequence"/>
</dbReference>
<gene>
    <name evidence="3" type="ORF">K444DRAFT_650823</name>
</gene>
<reference evidence="3 4" key="1">
    <citation type="submission" date="2016-04" db="EMBL/GenBank/DDBJ databases">
        <title>A degradative enzymes factory behind the ericoid mycorrhizal symbiosis.</title>
        <authorList>
            <consortium name="DOE Joint Genome Institute"/>
            <person name="Martino E."/>
            <person name="Morin E."/>
            <person name="Grelet G."/>
            <person name="Kuo A."/>
            <person name="Kohler A."/>
            <person name="Daghino S."/>
            <person name="Barry K."/>
            <person name="Choi C."/>
            <person name="Cichocki N."/>
            <person name="Clum A."/>
            <person name="Copeland A."/>
            <person name="Hainaut M."/>
            <person name="Haridas S."/>
            <person name="Labutti K."/>
            <person name="Lindquist E."/>
            <person name="Lipzen A."/>
            <person name="Khouja H.-R."/>
            <person name="Murat C."/>
            <person name="Ohm R."/>
            <person name="Olson A."/>
            <person name="Spatafora J."/>
            <person name="Veneault-Fourrey C."/>
            <person name="Henrissat B."/>
            <person name="Grigoriev I."/>
            <person name="Martin F."/>
            <person name="Perotto S."/>
        </authorList>
    </citation>
    <scope>NUCLEOTIDE SEQUENCE [LARGE SCALE GENOMIC DNA]</scope>
    <source>
        <strain evidence="3 4">E</strain>
    </source>
</reference>
<proteinExistence type="predicted"/>
<dbReference type="InterPro" id="IPR043129">
    <property type="entry name" value="ATPase_NBD"/>
</dbReference>
<dbReference type="PANTHER" id="PTHR14187:SF81">
    <property type="entry name" value="HSP70 FAMILY PROTEIN (AFU_ORTHOLOGUE AFUA_4G14040)"/>
    <property type="match status" value="1"/>
</dbReference>
<dbReference type="GO" id="GO:0140662">
    <property type="term" value="F:ATP-dependent protein folding chaperone"/>
    <property type="evidence" value="ECO:0007669"/>
    <property type="project" value="InterPro"/>
</dbReference>
<accession>A0A2J6TMZ7</accession>
<dbReference type="OrthoDB" id="2963168at2759"/>